<evidence type="ECO:0000256" key="4">
    <source>
        <dbReference type="ARBA" id="ARBA00023136"/>
    </source>
</evidence>
<dbReference type="GO" id="GO:0006955">
    <property type="term" value="P:immune response"/>
    <property type="evidence" value="ECO:0007669"/>
    <property type="project" value="InterPro"/>
</dbReference>
<dbReference type="PANTHER" id="PTHR11471">
    <property type="entry name" value="TUMOR NECROSIS FACTOR FAMILY MEMBER"/>
    <property type="match status" value="1"/>
</dbReference>
<dbReference type="InterPro" id="IPR006052">
    <property type="entry name" value="TNF_dom"/>
</dbReference>
<name>A0A8C7I557_ONCKI</name>
<reference evidence="7" key="1">
    <citation type="submission" date="2025-08" db="UniProtKB">
        <authorList>
            <consortium name="Ensembl"/>
        </authorList>
    </citation>
    <scope>IDENTIFICATION</scope>
</reference>
<comment type="similarity">
    <text evidence="2">Belongs to the tumor necrosis factor family.</text>
</comment>
<dbReference type="GeneTree" id="ENSGT01120000275519"/>
<comment type="subcellular location">
    <subcellularLocation>
        <location evidence="1">Membrane</location>
    </subcellularLocation>
</comment>
<evidence type="ECO:0000259" key="6">
    <source>
        <dbReference type="PROSITE" id="PS50049"/>
    </source>
</evidence>
<dbReference type="AlphaFoldDB" id="A0A8C7I557"/>
<feature type="domain" description="THD" evidence="6">
    <location>
        <begin position="92"/>
        <end position="243"/>
    </location>
</feature>
<evidence type="ECO:0000256" key="1">
    <source>
        <dbReference type="ARBA" id="ARBA00004370"/>
    </source>
</evidence>
<dbReference type="PANTHER" id="PTHR11471:SF24">
    <property type="entry name" value="TUMOR NECROSIS FACTOR LIGAND SUPERFAMILY MEMBER 15"/>
    <property type="match status" value="1"/>
</dbReference>
<evidence type="ECO:0000313" key="8">
    <source>
        <dbReference type="Proteomes" id="UP000694557"/>
    </source>
</evidence>
<evidence type="ECO:0000256" key="3">
    <source>
        <dbReference type="ARBA" id="ARBA00022514"/>
    </source>
</evidence>
<dbReference type="InterPro" id="IPR008983">
    <property type="entry name" value="Tumour_necrosis_fac-like_dom"/>
</dbReference>
<dbReference type="GO" id="GO:0005164">
    <property type="term" value="F:tumor necrosis factor receptor binding"/>
    <property type="evidence" value="ECO:0007669"/>
    <property type="project" value="InterPro"/>
</dbReference>
<evidence type="ECO:0000313" key="7">
    <source>
        <dbReference type="Ensembl" id="ENSOKIP00005067776.1"/>
    </source>
</evidence>
<dbReference type="Proteomes" id="UP000694557">
    <property type="component" value="Unassembled WGS sequence"/>
</dbReference>
<dbReference type="SMART" id="SM00207">
    <property type="entry name" value="TNF"/>
    <property type="match status" value="1"/>
</dbReference>
<dbReference type="GO" id="GO:0005615">
    <property type="term" value="C:extracellular space"/>
    <property type="evidence" value="ECO:0007669"/>
    <property type="project" value="UniProtKB-KW"/>
</dbReference>
<dbReference type="Gene3D" id="2.60.120.40">
    <property type="match status" value="1"/>
</dbReference>
<accession>A0A8C7I557</accession>
<keyword evidence="5" id="KW-1133">Transmembrane helix</keyword>
<dbReference type="Pfam" id="PF00229">
    <property type="entry name" value="TNF"/>
    <property type="match status" value="1"/>
</dbReference>
<keyword evidence="3" id="KW-0202">Cytokine</keyword>
<dbReference type="PROSITE" id="PS50049">
    <property type="entry name" value="THD_2"/>
    <property type="match status" value="1"/>
</dbReference>
<dbReference type="Ensembl" id="ENSOKIT00005072089.1">
    <property type="protein sequence ID" value="ENSOKIP00005067776.1"/>
    <property type="gene ID" value="ENSOKIG00005029120.1"/>
</dbReference>
<keyword evidence="5" id="KW-0812">Transmembrane</keyword>
<dbReference type="GO" id="GO:0016020">
    <property type="term" value="C:membrane"/>
    <property type="evidence" value="ECO:0007669"/>
    <property type="project" value="UniProtKB-SubCell"/>
</dbReference>
<feature type="transmembrane region" description="Helical" evidence="5">
    <location>
        <begin position="43"/>
        <end position="61"/>
    </location>
</feature>
<dbReference type="GO" id="GO:0005125">
    <property type="term" value="F:cytokine activity"/>
    <property type="evidence" value="ECO:0007669"/>
    <property type="project" value="UniProtKB-KW"/>
</dbReference>
<proteinExistence type="inferred from homology"/>
<reference evidence="7" key="2">
    <citation type="submission" date="2025-09" db="UniProtKB">
        <authorList>
            <consortium name="Ensembl"/>
        </authorList>
    </citation>
    <scope>IDENTIFICATION</scope>
</reference>
<dbReference type="SUPFAM" id="SSF49842">
    <property type="entry name" value="TNF-like"/>
    <property type="match status" value="1"/>
</dbReference>
<keyword evidence="4 5" id="KW-0472">Membrane</keyword>
<evidence type="ECO:0000256" key="5">
    <source>
        <dbReference type="SAM" id="Phobius"/>
    </source>
</evidence>
<evidence type="ECO:0000256" key="2">
    <source>
        <dbReference type="ARBA" id="ARBA00008670"/>
    </source>
</evidence>
<protein>
    <recommendedName>
        <fullName evidence="6">THD domain-containing protein</fullName>
    </recommendedName>
</protein>
<keyword evidence="8" id="KW-1185">Reference proteome</keyword>
<sequence length="243" mass="27845">MDKCARNSEIPHDTLISMAQQESVVLLLKHCQEMKRQESRLRLVTLFLVLGLCTLSCGNIVQGQPPGMLAFCVLNIKWIYFQNHDRLYISSDPLHLLLPPASSRCNSVPEDYIQWEHQETGLVHMQHFTYDEKKHALVVPQGGRYFVYVGVNFRMPHKDKVSGEIHFLSLKVLKFSNRYPDDCPIMEVKDSIPDNRRGARTVYTGQVVALEEGDLLRVSINEDNYELIDCSAETTMYIGAFLL</sequence>
<organism evidence="7 8">
    <name type="scientific">Oncorhynchus kisutch</name>
    <name type="common">Coho salmon</name>
    <name type="synonym">Salmo kisutch</name>
    <dbReference type="NCBI Taxonomy" id="8019"/>
    <lineage>
        <taxon>Eukaryota</taxon>
        <taxon>Metazoa</taxon>
        <taxon>Chordata</taxon>
        <taxon>Craniata</taxon>
        <taxon>Vertebrata</taxon>
        <taxon>Euteleostomi</taxon>
        <taxon>Actinopterygii</taxon>
        <taxon>Neopterygii</taxon>
        <taxon>Teleostei</taxon>
        <taxon>Protacanthopterygii</taxon>
        <taxon>Salmoniformes</taxon>
        <taxon>Salmonidae</taxon>
        <taxon>Salmoninae</taxon>
        <taxon>Oncorhynchus</taxon>
    </lineage>
</organism>